<name>A0AAJ0G6Q9_9PEZI</name>
<dbReference type="EMBL" id="JAWDJX010000193">
    <property type="protein sequence ID" value="KAK3045582.1"/>
    <property type="molecule type" value="Genomic_DNA"/>
</dbReference>
<evidence type="ECO:0000313" key="2">
    <source>
        <dbReference type="EMBL" id="KAK3045582.1"/>
    </source>
</evidence>
<feature type="compositionally biased region" description="Polar residues" evidence="1">
    <location>
        <begin position="76"/>
        <end position="85"/>
    </location>
</feature>
<comment type="caution">
    <text evidence="2">The sequence shown here is derived from an EMBL/GenBank/DDBJ whole genome shotgun (WGS) entry which is preliminary data.</text>
</comment>
<accession>A0AAJ0G6Q9</accession>
<dbReference type="AlphaFoldDB" id="A0AAJ0G6Q9"/>
<feature type="region of interest" description="Disordered" evidence="1">
    <location>
        <begin position="76"/>
        <end position="177"/>
    </location>
</feature>
<reference evidence="2" key="1">
    <citation type="submission" date="2023-04" db="EMBL/GenBank/DDBJ databases">
        <title>Black Yeasts Isolated from many extreme environments.</title>
        <authorList>
            <person name="Coleine C."/>
            <person name="Stajich J.E."/>
            <person name="Selbmann L."/>
        </authorList>
    </citation>
    <scope>NUCLEOTIDE SEQUENCE</scope>
    <source>
        <strain evidence="2">CCFEE 5312</strain>
    </source>
</reference>
<keyword evidence="3" id="KW-1185">Reference proteome</keyword>
<protein>
    <submittedName>
        <fullName evidence="2">Uncharacterized protein</fullName>
    </submittedName>
</protein>
<dbReference type="Proteomes" id="UP001271007">
    <property type="component" value="Unassembled WGS sequence"/>
</dbReference>
<evidence type="ECO:0000313" key="3">
    <source>
        <dbReference type="Proteomes" id="UP001271007"/>
    </source>
</evidence>
<proteinExistence type="predicted"/>
<feature type="compositionally biased region" description="Basic and acidic residues" evidence="1">
    <location>
        <begin position="142"/>
        <end position="159"/>
    </location>
</feature>
<gene>
    <name evidence="2" type="ORF">LTR09_012850</name>
</gene>
<feature type="compositionally biased region" description="Basic residues" evidence="1">
    <location>
        <begin position="160"/>
        <end position="175"/>
    </location>
</feature>
<sequence length="354" mass="38922">MIAIGLLIHVQYYDELQDTLLMNVDVELRDLEVVPTEIGPGEKAHDNGDYWTFLPESDRDLGEIFQVQSAYGVSPSVGLTSTVSREGTPEYTPPSSPDSLTRSEQQGQRTALAPGPWHGASKSPATPGHSVESLAGQAQQHSGEEHSPKTGTRGDSRATKHDRRKTARKPGRPRAKSIAGMIAAYVNHEKEKNINPQEQCHIVNTMQAYQLAILRARPLSQPSLAVLVMSIGDSSALLLLKEAIQGLRSPQVSDFLCVDRQMPISERMHIIERIGCCIALLKVVRWLHIVTLWEDLSQRAGYGANHFVLATPDSVTQHVTRKGNPIYLARSEVARGLSDISGREDGNPDCNEPY</sequence>
<evidence type="ECO:0000256" key="1">
    <source>
        <dbReference type="SAM" id="MobiDB-lite"/>
    </source>
</evidence>
<organism evidence="2 3">
    <name type="scientific">Extremus antarcticus</name>
    <dbReference type="NCBI Taxonomy" id="702011"/>
    <lineage>
        <taxon>Eukaryota</taxon>
        <taxon>Fungi</taxon>
        <taxon>Dikarya</taxon>
        <taxon>Ascomycota</taxon>
        <taxon>Pezizomycotina</taxon>
        <taxon>Dothideomycetes</taxon>
        <taxon>Dothideomycetidae</taxon>
        <taxon>Mycosphaerellales</taxon>
        <taxon>Extremaceae</taxon>
        <taxon>Extremus</taxon>
    </lineage>
</organism>
<feature type="compositionally biased region" description="Polar residues" evidence="1">
    <location>
        <begin position="97"/>
        <end position="109"/>
    </location>
</feature>